<gene>
    <name evidence="1" type="ORF">MTP09_05965</name>
</gene>
<dbReference type="Proteomes" id="UP000831460">
    <property type="component" value="Chromosome"/>
</dbReference>
<protein>
    <recommendedName>
        <fullName evidence="3">Fibronectin type-III domain-containing protein</fullName>
    </recommendedName>
</protein>
<dbReference type="Gene3D" id="2.60.40.10">
    <property type="entry name" value="Immunoglobulins"/>
    <property type="match status" value="1"/>
</dbReference>
<accession>A0ABY4BSS0</accession>
<evidence type="ECO:0000313" key="1">
    <source>
        <dbReference type="EMBL" id="UOE42180.1"/>
    </source>
</evidence>
<name>A0ABY4BSS0_9FLAO</name>
<dbReference type="InterPro" id="IPR013783">
    <property type="entry name" value="Ig-like_fold"/>
</dbReference>
<dbReference type="PANTHER" id="PTHR42754:SF1">
    <property type="entry name" value="LIPOPROTEIN"/>
    <property type="match status" value="1"/>
</dbReference>
<evidence type="ECO:0008006" key="3">
    <source>
        <dbReference type="Google" id="ProtNLM"/>
    </source>
</evidence>
<dbReference type="PROSITE" id="PS51257">
    <property type="entry name" value="PROKAR_LIPOPROTEIN"/>
    <property type="match status" value="1"/>
</dbReference>
<keyword evidence="2" id="KW-1185">Reference proteome</keyword>
<dbReference type="PANTHER" id="PTHR42754">
    <property type="entry name" value="ENDOGLUCANASE"/>
    <property type="match status" value="1"/>
</dbReference>
<dbReference type="EMBL" id="CP094532">
    <property type="protein sequence ID" value="UOE42180.1"/>
    <property type="molecule type" value="Genomic_DNA"/>
</dbReference>
<organism evidence="1 2">
    <name type="scientific">Chryseobacterium suipulveris</name>
    <dbReference type="NCBI Taxonomy" id="2929800"/>
    <lineage>
        <taxon>Bacteria</taxon>
        <taxon>Pseudomonadati</taxon>
        <taxon>Bacteroidota</taxon>
        <taxon>Flavobacteriia</taxon>
        <taxon>Flavobacteriales</taxon>
        <taxon>Weeksellaceae</taxon>
        <taxon>Chryseobacterium group</taxon>
        <taxon>Chryseobacterium</taxon>
    </lineage>
</organism>
<dbReference type="RefSeq" id="WP_243551148.1">
    <property type="nucleotide sequence ID" value="NZ_CP094532.1"/>
</dbReference>
<sequence>MKNILLLFLFTFIFFSCRNDEIDSNKSKFEITISNVTNSSVSINYKIQNINTEKYLICSQSDNFDIENYEVKIPIQNTEGTITINNLLPNKKYYFKGWYSADYSNTIEANTKEIVFSTILDKNIGLNPDNGNFIYLMNSEIDPTKSYLYLITRQIQQYATEVKKIVLHKIDLNGNLLWSKLIQDSNSPSVNVNHNGYKIQFLSDNNIAVITGKSNQKATIITKINPTNGDEIWKKEFPLIDADGYQSNTIFGYSYHSNLIKIITGPGDWHNSEEIFIDNDGNIISQRTIIQNSNNQAMMDGKYMNDGSIISIYAQNQYPQNGTWTVEGCIRKFDFSNSTSNVLWSKYYGDYGGDDGFDNYFIKDNHFYIDGFYGGNSGYSDKQHWILKTDFDGNIVWQNKLPAKQYFIYHGLDFFSNNQNNLYSLMNEMYAPTFPVYNIITLTKFDENGNFIWEWSDGIGQNTDTFIANRAFEINDNQFIIVGDRSTNQTGVGEIRFLKINVE</sequence>
<proteinExistence type="predicted"/>
<reference evidence="1 2" key="1">
    <citation type="submission" date="2022-03" db="EMBL/GenBank/DDBJ databases">
        <title>Chryseobacterium sp. isolated from particulate matters in swine house.</title>
        <authorList>
            <person name="Won M."/>
            <person name="Kim S.-J."/>
            <person name="Kwon S.-W."/>
        </authorList>
    </citation>
    <scope>NUCLEOTIDE SEQUENCE [LARGE SCALE GENOMIC DNA]</scope>
    <source>
        <strain evidence="1 2">SC2-2</strain>
    </source>
</reference>
<evidence type="ECO:0000313" key="2">
    <source>
        <dbReference type="Proteomes" id="UP000831460"/>
    </source>
</evidence>